<dbReference type="Gene3D" id="3.50.50.60">
    <property type="entry name" value="FAD/NAD(P)-binding domain"/>
    <property type="match status" value="1"/>
</dbReference>
<feature type="domain" description="FAD dependent oxidoreductase" evidence="6">
    <location>
        <begin position="14"/>
        <end position="62"/>
    </location>
</feature>
<dbReference type="PANTHER" id="PTHR43400:SF7">
    <property type="entry name" value="FAD-DEPENDENT OXIDOREDUCTASE 2 FAD BINDING DOMAIN-CONTAINING PROTEIN"/>
    <property type="match status" value="1"/>
</dbReference>
<dbReference type="InterPro" id="IPR006076">
    <property type="entry name" value="FAD-dep_OxRdtase"/>
</dbReference>
<dbReference type="Pfam" id="PF01266">
    <property type="entry name" value="DAO"/>
    <property type="match status" value="1"/>
</dbReference>
<protein>
    <recommendedName>
        <fullName evidence="9">Succinate dehydrogenase/fumarate reductase flavoprotein subunit</fullName>
    </recommendedName>
</protein>
<dbReference type="PANTHER" id="PTHR43400">
    <property type="entry name" value="FUMARATE REDUCTASE"/>
    <property type="match status" value="1"/>
</dbReference>
<evidence type="ECO:0000313" key="8">
    <source>
        <dbReference type="Proteomes" id="UP001501295"/>
    </source>
</evidence>
<evidence type="ECO:0008006" key="9">
    <source>
        <dbReference type="Google" id="ProtNLM"/>
    </source>
</evidence>
<evidence type="ECO:0000256" key="4">
    <source>
        <dbReference type="ARBA" id="ARBA00023002"/>
    </source>
</evidence>
<dbReference type="InterPro" id="IPR050315">
    <property type="entry name" value="FAD-oxidoreductase_2"/>
</dbReference>
<dbReference type="EMBL" id="BAABLM010000012">
    <property type="protein sequence ID" value="GAA4686039.1"/>
    <property type="molecule type" value="Genomic_DNA"/>
</dbReference>
<evidence type="ECO:0000256" key="3">
    <source>
        <dbReference type="ARBA" id="ARBA00022827"/>
    </source>
</evidence>
<evidence type="ECO:0000256" key="2">
    <source>
        <dbReference type="ARBA" id="ARBA00022630"/>
    </source>
</evidence>
<dbReference type="InterPro" id="IPR036188">
    <property type="entry name" value="FAD/NAD-bd_sf"/>
</dbReference>
<keyword evidence="3" id="KW-0274">FAD</keyword>
<comment type="caution">
    <text evidence="7">The sequence shown here is derived from an EMBL/GenBank/DDBJ whole genome shotgun (WGS) entry which is preliminary data.</text>
</comment>
<accession>A0ABP8WBB0</accession>
<dbReference type="RefSeq" id="WP_345377307.1">
    <property type="nucleotide sequence ID" value="NZ_BAABLM010000012.1"/>
</dbReference>
<keyword evidence="4" id="KW-0560">Oxidoreductase</keyword>
<reference evidence="8" key="1">
    <citation type="journal article" date="2019" name="Int. J. Syst. Evol. Microbiol.">
        <title>The Global Catalogue of Microorganisms (GCM) 10K type strain sequencing project: providing services to taxonomists for standard genome sequencing and annotation.</title>
        <authorList>
            <consortium name="The Broad Institute Genomics Platform"/>
            <consortium name="The Broad Institute Genome Sequencing Center for Infectious Disease"/>
            <person name="Wu L."/>
            <person name="Ma J."/>
        </authorList>
    </citation>
    <scope>NUCLEOTIDE SEQUENCE [LARGE SCALE GENOMIC DNA]</scope>
    <source>
        <strain evidence="8">JCM 18956</strain>
    </source>
</reference>
<comment type="cofactor">
    <cofactor evidence="1">
        <name>FAD</name>
        <dbReference type="ChEBI" id="CHEBI:57692"/>
    </cofactor>
</comment>
<evidence type="ECO:0000313" key="7">
    <source>
        <dbReference type="EMBL" id="GAA4686039.1"/>
    </source>
</evidence>
<dbReference type="Proteomes" id="UP001501295">
    <property type="component" value="Unassembled WGS sequence"/>
</dbReference>
<dbReference type="InterPro" id="IPR027477">
    <property type="entry name" value="Succ_DH/fumarate_Rdtase_cat_sf"/>
</dbReference>
<keyword evidence="2" id="KW-0285">Flavoprotein</keyword>
<dbReference type="SUPFAM" id="SSF51905">
    <property type="entry name" value="FAD/NAD(P)-binding domain"/>
    <property type="match status" value="1"/>
</dbReference>
<dbReference type="SUPFAM" id="SSF56425">
    <property type="entry name" value="Succinate dehydrogenase/fumarate reductase flavoprotein, catalytic domain"/>
    <property type="match status" value="1"/>
</dbReference>
<evidence type="ECO:0000259" key="5">
    <source>
        <dbReference type="Pfam" id="PF00890"/>
    </source>
</evidence>
<keyword evidence="8" id="KW-1185">Reference proteome</keyword>
<evidence type="ECO:0000259" key="6">
    <source>
        <dbReference type="Pfam" id="PF01266"/>
    </source>
</evidence>
<feature type="domain" description="FAD-dependent oxidoreductase 2 FAD-binding" evidence="5">
    <location>
        <begin position="118"/>
        <end position="433"/>
    </location>
</feature>
<dbReference type="InterPro" id="IPR003953">
    <property type="entry name" value="FAD-dep_OxRdtase_2_FAD-bd"/>
</dbReference>
<dbReference type="Gene3D" id="3.90.700.10">
    <property type="entry name" value="Succinate dehydrogenase/fumarate reductase flavoprotein, catalytic domain"/>
    <property type="match status" value="1"/>
</dbReference>
<proteinExistence type="predicted"/>
<organism evidence="7 8">
    <name type="scientific">Frondihabitans cladoniiphilus</name>
    <dbReference type="NCBI Taxonomy" id="715785"/>
    <lineage>
        <taxon>Bacteria</taxon>
        <taxon>Bacillati</taxon>
        <taxon>Actinomycetota</taxon>
        <taxon>Actinomycetes</taxon>
        <taxon>Micrococcales</taxon>
        <taxon>Microbacteriaceae</taxon>
        <taxon>Frondihabitans</taxon>
    </lineage>
</organism>
<name>A0ABP8WBB0_9MICO</name>
<dbReference type="Pfam" id="PF00890">
    <property type="entry name" value="FAD_binding_2"/>
    <property type="match status" value="1"/>
</dbReference>
<sequence length="468" mass="48714">MTPSIPRPSASPFDVVVLGAGLAGLTAAWSAARRDARVLVLEKADRPGGSSALSAGMFWTAPTLEAFEKRIPLGDRVLGGRLVGDYPGAVEELRASGVQVNADPQFGIMTYGIGYSFDVRGLLARQTERLDELGVEVRTGTTIATASRDDDGLFRLELLGEDGSTVRSRSLILASGGFQGSSVKLAEHMRANAGRLVHRSNPVSAGAGLDLAEALGATTAGDLGTFYGHLLPSPLASFEPANFLPYSQYYSEKTILVNADGKRFADETLGDELLNQLLARQPGARGALVFDDEVRRNDATAEPFPNLGVLDRYQAGVDAGAAHVEAQTLDDLASRIGALGIAADAFRRTVADYTAAVGSSDDSAGGVAVSPQARIPRTPPFYAIAVQPSITFTLGGIRIDENARALDAAGQAIPGLFAAGADIGGLSNFGYAGGLAPAYITGRWAGDAAAAHLDPVTTSRTAAREERA</sequence>
<gene>
    <name evidence="7" type="ORF">GCM10025780_35760</name>
</gene>
<evidence type="ECO:0000256" key="1">
    <source>
        <dbReference type="ARBA" id="ARBA00001974"/>
    </source>
</evidence>